<evidence type="ECO:0000313" key="1">
    <source>
        <dbReference type="EMBL" id="GBL57712.1"/>
    </source>
</evidence>
<sequence length="139" mass="16123">MWPDGKIVHCRPRYPESLGSVERCVQDIEIMLRAWMDGNGSTDLVTGCRCVQWQKIPHQNTEEGGENQVANLEQDICYICSRNLNETSFVSCYLCSMNIHITCYQIVSSTSEDNNFNYHKKIVIEHQKAHKGRKEQRKE</sequence>
<dbReference type="InterPro" id="IPR013083">
    <property type="entry name" value="Znf_RING/FYVE/PHD"/>
</dbReference>
<dbReference type="Gene3D" id="3.30.40.10">
    <property type="entry name" value="Zinc/RING finger domain, C3HC4 (zinc finger)"/>
    <property type="match status" value="1"/>
</dbReference>
<evidence type="ECO:0000313" key="2">
    <source>
        <dbReference type="EMBL" id="GBN12265.1"/>
    </source>
</evidence>
<protein>
    <submittedName>
        <fullName evidence="2">Uncharacterized protein</fullName>
    </submittedName>
</protein>
<dbReference type="OrthoDB" id="2499658at2759"/>
<gene>
    <name evidence="2" type="ORF">AVEN_126194_1</name>
    <name evidence="1" type="ORF">AVEN_75764_1</name>
</gene>
<dbReference type="Proteomes" id="UP000499080">
    <property type="component" value="Unassembled WGS sequence"/>
</dbReference>
<dbReference type="EMBL" id="BGPR01005663">
    <property type="protein sequence ID" value="GBN12265.1"/>
    <property type="molecule type" value="Genomic_DNA"/>
</dbReference>
<accession>A0A4Y2LC83</accession>
<comment type="caution">
    <text evidence="2">The sequence shown here is derived from an EMBL/GenBank/DDBJ whole genome shotgun (WGS) entry which is preliminary data.</text>
</comment>
<organism evidence="2 3">
    <name type="scientific">Araneus ventricosus</name>
    <name type="common">Orbweaver spider</name>
    <name type="synonym">Epeira ventricosa</name>
    <dbReference type="NCBI Taxonomy" id="182803"/>
    <lineage>
        <taxon>Eukaryota</taxon>
        <taxon>Metazoa</taxon>
        <taxon>Ecdysozoa</taxon>
        <taxon>Arthropoda</taxon>
        <taxon>Chelicerata</taxon>
        <taxon>Arachnida</taxon>
        <taxon>Araneae</taxon>
        <taxon>Araneomorphae</taxon>
        <taxon>Entelegynae</taxon>
        <taxon>Araneoidea</taxon>
        <taxon>Araneidae</taxon>
        <taxon>Araneus</taxon>
    </lineage>
</organism>
<dbReference type="EMBL" id="BGPR01075866">
    <property type="protein sequence ID" value="GBL57712.1"/>
    <property type="molecule type" value="Genomic_DNA"/>
</dbReference>
<proteinExistence type="predicted"/>
<name>A0A4Y2LC83_ARAVE</name>
<dbReference type="SUPFAM" id="SSF57903">
    <property type="entry name" value="FYVE/PHD zinc finger"/>
    <property type="match status" value="1"/>
</dbReference>
<evidence type="ECO:0000313" key="3">
    <source>
        <dbReference type="Proteomes" id="UP000499080"/>
    </source>
</evidence>
<dbReference type="InterPro" id="IPR011011">
    <property type="entry name" value="Znf_FYVE_PHD"/>
</dbReference>
<dbReference type="AlphaFoldDB" id="A0A4Y2LC83"/>
<keyword evidence="3" id="KW-1185">Reference proteome</keyword>
<reference evidence="2 3" key="1">
    <citation type="journal article" date="2019" name="Sci. Rep.">
        <title>Orb-weaving spider Araneus ventricosus genome elucidates the spidroin gene catalogue.</title>
        <authorList>
            <person name="Kono N."/>
            <person name="Nakamura H."/>
            <person name="Ohtoshi R."/>
            <person name="Moran D.A.P."/>
            <person name="Shinohara A."/>
            <person name="Yoshida Y."/>
            <person name="Fujiwara M."/>
            <person name="Mori M."/>
            <person name="Tomita M."/>
            <person name="Arakawa K."/>
        </authorList>
    </citation>
    <scope>NUCLEOTIDE SEQUENCE [LARGE SCALE GENOMIC DNA]</scope>
</reference>